<feature type="chain" id="PRO_5042253671" description="MULE transposase domain-containing protein" evidence="1">
    <location>
        <begin position="25"/>
        <end position="162"/>
    </location>
</feature>
<organism evidence="3 4">
    <name type="scientific">Dipteronia dyeriana</name>
    <dbReference type="NCBI Taxonomy" id="168575"/>
    <lineage>
        <taxon>Eukaryota</taxon>
        <taxon>Viridiplantae</taxon>
        <taxon>Streptophyta</taxon>
        <taxon>Embryophyta</taxon>
        <taxon>Tracheophyta</taxon>
        <taxon>Spermatophyta</taxon>
        <taxon>Magnoliopsida</taxon>
        <taxon>eudicotyledons</taxon>
        <taxon>Gunneridae</taxon>
        <taxon>Pentapetalae</taxon>
        <taxon>rosids</taxon>
        <taxon>malvids</taxon>
        <taxon>Sapindales</taxon>
        <taxon>Sapindaceae</taxon>
        <taxon>Hippocastanoideae</taxon>
        <taxon>Acereae</taxon>
        <taxon>Dipteronia</taxon>
    </lineage>
</organism>
<dbReference type="PANTHER" id="PTHR31973">
    <property type="entry name" value="POLYPROTEIN, PUTATIVE-RELATED"/>
    <property type="match status" value="1"/>
</dbReference>
<keyword evidence="4" id="KW-1185">Reference proteome</keyword>
<proteinExistence type="predicted"/>
<gene>
    <name evidence="3" type="ORF">Ddye_005378</name>
</gene>
<dbReference type="InterPro" id="IPR018289">
    <property type="entry name" value="MULE_transposase_dom"/>
</dbReference>
<evidence type="ECO:0000259" key="2">
    <source>
        <dbReference type="Pfam" id="PF10551"/>
    </source>
</evidence>
<accession>A0AAD9XG22</accession>
<dbReference type="AlphaFoldDB" id="A0AAD9XG22"/>
<protein>
    <recommendedName>
        <fullName evidence="2">MULE transposase domain-containing protein</fullName>
    </recommendedName>
</protein>
<dbReference type="EMBL" id="JANJYI010000002">
    <property type="protein sequence ID" value="KAK2658845.1"/>
    <property type="molecule type" value="Genomic_DNA"/>
</dbReference>
<keyword evidence="1" id="KW-0732">Signal</keyword>
<evidence type="ECO:0000256" key="1">
    <source>
        <dbReference type="SAM" id="SignalP"/>
    </source>
</evidence>
<evidence type="ECO:0000313" key="3">
    <source>
        <dbReference type="EMBL" id="KAK2658845.1"/>
    </source>
</evidence>
<dbReference type="Pfam" id="PF10551">
    <property type="entry name" value="MULE"/>
    <property type="match status" value="1"/>
</dbReference>
<comment type="caution">
    <text evidence="3">The sequence shown here is derived from an EMBL/GenBank/DDBJ whole genome shotgun (WGS) entry which is preliminary data.</text>
</comment>
<name>A0AAD9XG22_9ROSI</name>
<reference evidence="3" key="1">
    <citation type="journal article" date="2023" name="Plant J.">
        <title>Genome sequences and population genomics provide insights into the demographic history, inbreeding, and mutation load of two 'living fossil' tree species of Dipteronia.</title>
        <authorList>
            <person name="Feng Y."/>
            <person name="Comes H.P."/>
            <person name="Chen J."/>
            <person name="Zhu S."/>
            <person name="Lu R."/>
            <person name="Zhang X."/>
            <person name="Li P."/>
            <person name="Qiu J."/>
            <person name="Olsen K.M."/>
            <person name="Qiu Y."/>
        </authorList>
    </citation>
    <scope>NUCLEOTIDE SEQUENCE</scope>
    <source>
        <strain evidence="3">KIB01</strain>
    </source>
</reference>
<sequence length="162" mass="18590">MDRCHLKWPIGIVLLSAVSLDANSGLFPLSVCIYEKETHGSWEWFLNKLKIYLNYPEGRNLTFMSGRQKGVIVALKVHFPFAHRRRMLMRKFNDRKEECSSWNSVLQPTVHAKILKHSRESRTLIMIAAENMENELLGASGGLRSKERGNHMRDLKLGGLAL</sequence>
<feature type="domain" description="MULE transposase" evidence="2">
    <location>
        <begin position="2"/>
        <end position="85"/>
    </location>
</feature>
<evidence type="ECO:0000313" key="4">
    <source>
        <dbReference type="Proteomes" id="UP001280121"/>
    </source>
</evidence>
<dbReference type="PANTHER" id="PTHR31973:SF187">
    <property type="entry name" value="MUTATOR TRANSPOSASE MUDRA PROTEIN"/>
    <property type="match status" value="1"/>
</dbReference>
<feature type="signal peptide" evidence="1">
    <location>
        <begin position="1"/>
        <end position="24"/>
    </location>
</feature>
<dbReference type="Proteomes" id="UP001280121">
    <property type="component" value="Unassembled WGS sequence"/>
</dbReference>